<keyword evidence="3" id="KW-1185">Reference proteome</keyword>
<dbReference type="EMBL" id="CAJPVJ010008836">
    <property type="protein sequence ID" value="CAG2172182.1"/>
    <property type="molecule type" value="Genomic_DNA"/>
</dbReference>
<accession>A0A7R9M9K1</accession>
<dbReference type="PANTHER" id="PTHR11161:SF0">
    <property type="entry name" value="O-ACYLTRANSFERASE LIKE PROTEIN"/>
    <property type="match status" value="1"/>
</dbReference>
<dbReference type="OrthoDB" id="6513728at2759"/>
<keyword evidence="1" id="KW-0812">Transmembrane</keyword>
<evidence type="ECO:0000256" key="1">
    <source>
        <dbReference type="SAM" id="Phobius"/>
    </source>
</evidence>
<dbReference type="Proteomes" id="UP000728032">
    <property type="component" value="Unassembled WGS sequence"/>
</dbReference>
<dbReference type="AlphaFoldDB" id="A0A7R9M9K1"/>
<reference evidence="2" key="1">
    <citation type="submission" date="2020-11" db="EMBL/GenBank/DDBJ databases">
        <authorList>
            <person name="Tran Van P."/>
        </authorList>
    </citation>
    <scope>NUCLEOTIDE SEQUENCE</scope>
</reference>
<dbReference type="EMBL" id="OC923661">
    <property type="protein sequence ID" value="CAD7654995.1"/>
    <property type="molecule type" value="Genomic_DNA"/>
</dbReference>
<dbReference type="PANTHER" id="PTHR11161">
    <property type="entry name" value="O-ACYLTRANSFERASE"/>
    <property type="match status" value="1"/>
</dbReference>
<evidence type="ECO:0000313" key="3">
    <source>
        <dbReference type="Proteomes" id="UP000728032"/>
    </source>
</evidence>
<organism evidence="2">
    <name type="scientific">Oppiella nova</name>
    <dbReference type="NCBI Taxonomy" id="334625"/>
    <lineage>
        <taxon>Eukaryota</taxon>
        <taxon>Metazoa</taxon>
        <taxon>Ecdysozoa</taxon>
        <taxon>Arthropoda</taxon>
        <taxon>Chelicerata</taxon>
        <taxon>Arachnida</taxon>
        <taxon>Acari</taxon>
        <taxon>Acariformes</taxon>
        <taxon>Sarcoptiformes</taxon>
        <taxon>Oribatida</taxon>
        <taxon>Brachypylina</taxon>
        <taxon>Oppioidea</taxon>
        <taxon>Oppiidae</taxon>
        <taxon>Oppiella</taxon>
    </lineage>
</organism>
<feature type="transmembrane region" description="Helical" evidence="1">
    <location>
        <begin position="12"/>
        <end position="37"/>
    </location>
</feature>
<evidence type="ECO:0000313" key="2">
    <source>
        <dbReference type="EMBL" id="CAD7654995.1"/>
    </source>
</evidence>
<gene>
    <name evidence="2" type="ORF">ONB1V03_LOCUS11640</name>
</gene>
<name>A0A7R9M9K1_9ACAR</name>
<dbReference type="InterPro" id="IPR052728">
    <property type="entry name" value="O2_lipid_transport_reg"/>
</dbReference>
<sequence length="101" mass="11453">MLSALYVSIHCILWAICMAYIIYTCGTGGAPVLNGILSWKGWQPISKLTFQAYLIHITVYKYMFYTTRQTVYITMGTALLEYTIEQKDNQHSGSKSSDNVI</sequence>
<keyword evidence="1" id="KW-1133">Transmembrane helix</keyword>
<proteinExistence type="predicted"/>
<protein>
    <submittedName>
        <fullName evidence="2">Uncharacterized protein</fullName>
    </submittedName>
</protein>
<keyword evidence="1" id="KW-0472">Membrane</keyword>